<dbReference type="OrthoDB" id="455810at2"/>
<feature type="domain" description="TniQ" evidence="1">
    <location>
        <begin position="11"/>
        <end position="128"/>
    </location>
</feature>
<dbReference type="Pfam" id="PF06527">
    <property type="entry name" value="TniQ"/>
    <property type="match status" value="1"/>
</dbReference>
<evidence type="ECO:0000313" key="3">
    <source>
        <dbReference type="Proteomes" id="UP000239576"/>
    </source>
</evidence>
<accession>A0A2T1ESZ9</accession>
<comment type="caution">
    <text evidence="2">The sequence shown here is derived from an EMBL/GenBank/DDBJ whole genome shotgun (WGS) entry which is preliminary data.</text>
</comment>
<protein>
    <recommendedName>
        <fullName evidence="1">TniQ domain-containing protein</fullName>
    </recommendedName>
</protein>
<reference evidence="2 3" key="2">
    <citation type="submission" date="2018-03" db="EMBL/GenBank/DDBJ databases">
        <title>The ancient ancestry and fast evolution of plastids.</title>
        <authorList>
            <person name="Moore K.R."/>
            <person name="Magnabosco C."/>
            <person name="Momper L."/>
            <person name="Gold D.A."/>
            <person name="Bosak T."/>
            <person name="Fournier G.P."/>
        </authorList>
    </citation>
    <scope>NUCLEOTIDE SEQUENCE [LARGE SCALE GENOMIC DNA]</scope>
    <source>
        <strain evidence="2 3">ULC18</strain>
    </source>
</reference>
<dbReference type="InterPro" id="IPR009492">
    <property type="entry name" value="TniQ"/>
</dbReference>
<keyword evidence="3" id="KW-1185">Reference proteome</keyword>
<gene>
    <name evidence="2" type="ORF">C7B82_00170</name>
</gene>
<evidence type="ECO:0000313" key="2">
    <source>
        <dbReference type="EMBL" id="PSB35778.1"/>
    </source>
</evidence>
<sequence>MGEVDIQPWLFQIEPYEGESFSHFLGRFRRPNHLTPSGLGQLAGIGAVVARWERFHLNPFPAPQELELLAIVVGVSAERLAGMLPPKGIGMQWTPLRLCGACYGEMPCHRMEWQYKSVWKCDRHQLKLLCKCAKCEAPFKMPALWEDGNCHRCLTPFAAMALHQKAA</sequence>
<name>A0A2T1ESZ9_9CYAN</name>
<proteinExistence type="predicted"/>
<dbReference type="RefSeq" id="WP_106254299.1">
    <property type="nucleotide sequence ID" value="NZ_CAWNSW010000149.1"/>
</dbReference>
<dbReference type="EMBL" id="PVWK01000002">
    <property type="protein sequence ID" value="PSB35778.1"/>
    <property type="molecule type" value="Genomic_DNA"/>
</dbReference>
<reference evidence="3" key="1">
    <citation type="submission" date="2018-02" db="EMBL/GenBank/DDBJ databases">
        <authorList>
            <person name="Moore K."/>
            <person name="Momper L."/>
        </authorList>
    </citation>
    <scope>NUCLEOTIDE SEQUENCE [LARGE SCALE GENOMIC DNA]</scope>
    <source>
        <strain evidence="3">ULC18</strain>
    </source>
</reference>
<evidence type="ECO:0000259" key="1">
    <source>
        <dbReference type="Pfam" id="PF06527"/>
    </source>
</evidence>
<organism evidence="2 3">
    <name type="scientific">Stenomitos frigidus ULC18</name>
    <dbReference type="NCBI Taxonomy" id="2107698"/>
    <lineage>
        <taxon>Bacteria</taxon>
        <taxon>Bacillati</taxon>
        <taxon>Cyanobacteriota</taxon>
        <taxon>Cyanophyceae</taxon>
        <taxon>Leptolyngbyales</taxon>
        <taxon>Leptolyngbyaceae</taxon>
        <taxon>Stenomitos</taxon>
    </lineage>
</organism>
<dbReference type="Proteomes" id="UP000239576">
    <property type="component" value="Unassembled WGS sequence"/>
</dbReference>
<dbReference type="AlphaFoldDB" id="A0A2T1ESZ9"/>